<keyword evidence="1 3" id="KW-0853">WD repeat</keyword>
<evidence type="ECO:0000313" key="5">
    <source>
        <dbReference type="Proteomes" id="UP000800092"/>
    </source>
</evidence>
<feature type="non-terminal residue" evidence="4">
    <location>
        <position position="1"/>
    </location>
</feature>
<evidence type="ECO:0000313" key="4">
    <source>
        <dbReference type="EMBL" id="KAF2230082.1"/>
    </source>
</evidence>
<dbReference type="InterPro" id="IPR001680">
    <property type="entry name" value="WD40_rpt"/>
</dbReference>
<proteinExistence type="predicted"/>
<dbReference type="SMART" id="SM00320">
    <property type="entry name" value="WD40"/>
    <property type="match status" value="1"/>
</dbReference>
<organism evidence="4 5">
    <name type="scientific">Viridothelium virens</name>
    <name type="common">Speckled blister lichen</name>
    <name type="synonym">Trypethelium virens</name>
    <dbReference type="NCBI Taxonomy" id="1048519"/>
    <lineage>
        <taxon>Eukaryota</taxon>
        <taxon>Fungi</taxon>
        <taxon>Dikarya</taxon>
        <taxon>Ascomycota</taxon>
        <taxon>Pezizomycotina</taxon>
        <taxon>Dothideomycetes</taxon>
        <taxon>Dothideomycetes incertae sedis</taxon>
        <taxon>Trypetheliales</taxon>
        <taxon>Trypetheliaceae</taxon>
        <taxon>Viridothelium</taxon>
    </lineage>
</organism>
<gene>
    <name evidence="4" type="ORF">EV356DRAFT_428892</name>
</gene>
<dbReference type="OrthoDB" id="538223at2759"/>
<dbReference type="SUPFAM" id="SSF50978">
    <property type="entry name" value="WD40 repeat-like"/>
    <property type="match status" value="1"/>
</dbReference>
<protein>
    <submittedName>
        <fullName evidence="4">Uncharacterized protein</fullName>
    </submittedName>
</protein>
<dbReference type="EMBL" id="ML991848">
    <property type="protein sequence ID" value="KAF2230082.1"/>
    <property type="molecule type" value="Genomic_DNA"/>
</dbReference>
<dbReference type="PANTHER" id="PTHR19848:SF8">
    <property type="entry name" value="F-BOX AND WD REPEAT DOMAIN CONTAINING 7"/>
    <property type="match status" value="1"/>
</dbReference>
<dbReference type="InterPro" id="IPR036322">
    <property type="entry name" value="WD40_repeat_dom_sf"/>
</dbReference>
<dbReference type="PROSITE" id="PS50082">
    <property type="entry name" value="WD_REPEATS_2"/>
    <property type="match status" value="1"/>
</dbReference>
<dbReference type="InterPro" id="IPR015943">
    <property type="entry name" value="WD40/YVTN_repeat-like_dom_sf"/>
</dbReference>
<evidence type="ECO:0000256" key="1">
    <source>
        <dbReference type="ARBA" id="ARBA00022574"/>
    </source>
</evidence>
<sequence>SGALLLTLDGHSDLVRSVVFAPNDKRLAPASKDRTIRLWDAESGALLHTLEVH</sequence>
<dbReference type="Pfam" id="PF00400">
    <property type="entry name" value="WD40"/>
    <property type="match status" value="1"/>
</dbReference>
<dbReference type="Gene3D" id="2.130.10.10">
    <property type="entry name" value="YVTN repeat-like/Quinoprotein amine dehydrogenase"/>
    <property type="match status" value="1"/>
</dbReference>
<keyword evidence="2" id="KW-0677">Repeat</keyword>
<name>A0A6A6GWA4_VIRVR</name>
<dbReference type="AlphaFoldDB" id="A0A6A6GWA4"/>
<reference evidence="4" key="1">
    <citation type="journal article" date="2020" name="Stud. Mycol.">
        <title>101 Dothideomycetes genomes: a test case for predicting lifestyles and emergence of pathogens.</title>
        <authorList>
            <person name="Haridas S."/>
            <person name="Albert R."/>
            <person name="Binder M."/>
            <person name="Bloem J."/>
            <person name="Labutti K."/>
            <person name="Salamov A."/>
            <person name="Andreopoulos B."/>
            <person name="Baker S."/>
            <person name="Barry K."/>
            <person name="Bills G."/>
            <person name="Bluhm B."/>
            <person name="Cannon C."/>
            <person name="Castanera R."/>
            <person name="Culley D."/>
            <person name="Daum C."/>
            <person name="Ezra D."/>
            <person name="Gonzalez J."/>
            <person name="Henrissat B."/>
            <person name="Kuo A."/>
            <person name="Liang C."/>
            <person name="Lipzen A."/>
            <person name="Lutzoni F."/>
            <person name="Magnuson J."/>
            <person name="Mondo S."/>
            <person name="Nolan M."/>
            <person name="Ohm R."/>
            <person name="Pangilinan J."/>
            <person name="Park H.-J."/>
            <person name="Ramirez L."/>
            <person name="Alfaro M."/>
            <person name="Sun H."/>
            <person name="Tritt A."/>
            <person name="Yoshinaga Y."/>
            <person name="Zwiers L.-H."/>
            <person name="Turgeon B."/>
            <person name="Goodwin S."/>
            <person name="Spatafora J."/>
            <person name="Crous P."/>
            <person name="Grigoriev I."/>
        </authorList>
    </citation>
    <scope>NUCLEOTIDE SEQUENCE</scope>
    <source>
        <strain evidence="4">Tuck. ex Michener</strain>
    </source>
</reference>
<dbReference type="PANTHER" id="PTHR19848">
    <property type="entry name" value="WD40 REPEAT PROTEIN"/>
    <property type="match status" value="1"/>
</dbReference>
<evidence type="ECO:0000256" key="2">
    <source>
        <dbReference type="ARBA" id="ARBA00022737"/>
    </source>
</evidence>
<feature type="non-terminal residue" evidence="4">
    <location>
        <position position="53"/>
    </location>
</feature>
<evidence type="ECO:0000256" key="3">
    <source>
        <dbReference type="PROSITE-ProRule" id="PRU00221"/>
    </source>
</evidence>
<accession>A0A6A6GWA4</accession>
<keyword evidence="5" id="KW-1185">Reference proteome</keyword>
<feature type="repeat" description="WD" evidence="3">
    <location>
        <begin position="8"/>
        <end position="49"/>
    </location>
</feature>
<dbReference type="Proteomes" id="UP000800092">
    <property type="component" value="Unassembled WGS sequence"/>
</dbReference>
<dbReference type="PROSITE" id="PS50294">
    <property type="entry name" value="WD_REPEATS_REGION"/>
    <property type="match status" value="1"/>
</dbReference>